<dbReference type="STRING" id="930146.SAMN05192533_10814"/>
<accession>A0A1H8D1E6</accession>
<keyword evidence="1" id="KW-0472">Membrane</keyword>
<evidence type="ECO:0000313" key="3">
    <source>
        <dbReference type="Proteomes" id="UP000198553"/>
    </source>
</evidence>
<dbReference type="Proteomes" id="UP000198553">
    <property type="component" value="Unassembled WGS sequence"/>
</dbReference>
<keyword evidence="3" id="KW-1185">Reference proteome</keyword>
<dbReference type="AlphaFoldDB" id="A0A1H8D1E6"/>
<feature type="transmembrane region" description="Helical" evidence="1">
    <location>
        <begin position="6"/>
        <end position="23"/>
    </location>
</feature>
<keyword evidence="1" id="KW-1133">Transmembrane helix</keyword>
<evidence type="ECO:0000256" key="1">
    <source>
        <dbReference type="SAM" id="Phobius"/>
    </source>
</evidence>
<reference evidence="3" key="1">
    <citation type="submission" date="2016-10" db="EMBL/GenBank/DDBJ databases">
        <authorList>
            <person name="Varghese N."/>
            <person name="Submissions S."/>
        </authorList>
    </citation>
    <scope>NUCLEOTIDE SEQUENCE [LARGE SCALE GENOMIC DNA]</scope>
    <source>
        <strain evidence="3">B48,IBRC-M 10115,DSM 25386,CECT 8001</strain>
    </source>
</reference>
<protein>
    <submittedName>
        <fullName evidence="2">Uncharacterized protein</fullName>
    </submittedName>
</protein>
<proteinExistence type="predicted"/>
<dbReference type="EMBL" id="FOBW01000008">
    <property type="protein sequence ID" value="SEN00428.1"/>
    <property type="molecule type" value="Genomic_DNA"/>
</dbReference>
<gene>
    <name evidence="2" type="ORF">SAMN05192533_10814</name>
</gene>
<sequence length="51" mass="5957">MQFVSVLFFLAIGVVLMYYLPLISKDLLQITKQNEEIKSLLKKVLDNENKK</sequence>
<organism evidence="2 3">
    <name type="scientific">Mesobacillus persicus</name>
    <dbReference type="NCBI Taxonomy" id="930146"/>
    <lineage>
        <taxon>Bacteria</taxon>
        <taxon>Bacillati</taxon>
        <taxon>Bacillota</taxon>
        <taxon>Bacilli</taxon>
        <taxon>Bacillales</taxon>
        <taxon>Bacillaceae</taxon>
        <taxon>Mesobacillus</taxon>
    </lineage>
</organism>
<keyword evidence="1" id="KW-0812">Transmembrane</keyword>
<evidence type="ECO:0000313" key="2">
    <source>
        <dbReference type="EMBL" id="SEN00428.1"/>
    </source>
</evidence>
<name>A0A1H8D1E6_9BACI</name>